<keyword evidence="3" id="KW-1133">Transmembrane helix</keyword>
<comment type="caution">
    <text evidence="5">The sequence shown here is derived from an EMBL/GenBank/DDBJ whole genome shotgun (WGS) entry which is preliminary data.</text>
</comment>
<dbReference type="GO" id="GO:0048812">
    <property type="term" value="P:neuron projection morphogenesis"/>
    <property type="evidence" value="ECO:0007669"/>
    <property type="project" value="UniProtKB-ARBA"/>
</dbReference>
<organism evidence="5 6">
    <name type="scientific">Laodelphax striatellus</name>
    <name type="common">Small brown planthopper</name>
    <name type="synonym">Delphax striatella</name>
    <dbReference type="NCBI Taxonomy" id="195883"/>
    <lineage>
        <taxon>Eukaryota</taxon>
        <taxon>Metazoa</taxon>
        <taxon>Ecdysozoa</taxon>
        <taxon>Arthropoda</taxon>
        <taxon>Hexapoda</taxon>
        <taxon>Insecta</taxon>
        <taxon>Pterygota</taxon>
        <taxon>Neoptera</taxon>
        <taxon>Paraneoptera</taxon>
        <taxon>Hemiptera</taxon>
        <taxon>Auchenorrhyncha</taxon>
        <taxon>Fulgoroidea</taxon>
        <taxon>Delphacidae</taxon>
        <taxon>Criomorphinae</taxon>
        <taxon>Laodelphax</taxon>
    </lineage>
</organism>
<feature type="transmembrane region" description="Helical" evidence="3">
    <location>
        <begin position="6"/>
        <end position="24"/>
    </location>
</feature>
<dbReference type="AlphaFoldDB" id="A0A482XBH6"/>
<dbReference type="Pfam" id="PF13927">
    <property type="entry name" value="Ig_3"/>
    <property type="match status" value="1"/>
</dbReference>
<dbReference type="PANTHER" id="PTHR10075:SF100">
    <property type="entry name" value="FASCICLIN-2"/>
    <property type="match status" value="1"/>
</dbReference>
<evidence type="ECO:0000313" key="6">
    <source>
        <dbReference type="Proteomes" id="UP000291343"/>
    </source>
</evidence>
<dbReference type="CDD" id="cd00063">
    <property type="entry name" value="FN3"/>
    <property type="match status" value="1"/>
</dbReference>
<dbReference type="InterPro" id="IPR003598">
    <property type="entry name" value="Ig_sub2"/>
</dbReference>
<dbReference type="SMART" id="SM00409">
    <property type="entry name" value="IG"/>
    <property type="match status" value="3"/>
</dbReference>
<dbReference type="Gene3D" id="2.60.40.10">
    <property type="entry name" value="Immunoglobulins"/>
    <property type="match status" value="4"/>
</dbReference>
<dbReference type="Proteomes" id="UP000291343">
    <property type="component" value="Unassembled WGS sequence"/>
</dbReference>
<evidence type="ECO:0000256" key="2">
    <source>
        <dbReference type="ARBA" id="ARBA00023319"/>
    </source>
</evidence>
<feature type="domain" description="Ig-like" evidence="4">
    <location>
        <begin position="128"/>
        <end position="208"/>
    </location>
</feature>
<dbReference type="InParanoid" id="A0A482XBH6"/>
<dbReference type="SMART" id="SM00408">
    <property type="entry name" value="IGc2"/>
    <property type="match status" value="3"/>
</dbReference>
<keyword evidence="1" id="KW-0677">Repeat</keyword>
<dbReference type="Pfam" id="PF07679">
    <property type="entry name" value="I-set"/>
    <property type="match status" value="2"/>
</dbReference>
<accession>A0A482XBH6</accession>
<dbReference type="InterPro" id="IPR036116">
    <property type="entry name" value="FN3_sf"/>
</dbReference>
<reference evidence="5 6" key="1">
    <citation type="journal article" date="2017" name="Gigascience">
        <title>Genome sequence of the small brown planthopper, Laodelphax striatellus.</title>
        <authorList>
            <person name="Zhu J."/>
            <person name="Jiang F."/>
            <person name="Wang X."/>
            <person name="Yang P."/>
            <person name="Bao Y."/>
            <person name="Zhao W."/>
            <person name="Wang W."/>
            <person name="Lu H."/>
            <person name="Wang Q."/>
            <person name="Cui N."/>
            <person name="Li J."/>
            <person name="Chen X."/>
            <person name="Luo L."/>
            <person name="Yu J."/>
            <person name="Kang L."/>
            <person name="Cui F."/>
        </authorList>
    </citation>
    <scope>NUCLEOTIDE SEQUENCE [LARGE SCALE GENOMIC DNA]</scope>
    <source>
        <strain evidence="5">Lst14</strain>
    </source>
</reference>
<keyword evidence="6" id="KW-1185">Reference proteome</keyword>
<keyword evidence="3" id="KW-0812">Transmembrane</keyword>
<gene>
    <name evidence="5" type="ORF">LSTR_LSTR003694</name>
</gene>
<keyword evidence="3" id="KW-0472">Membrane</keyword>
<dbReference type="InterPro" id="IPR013098">
    <property type="entry name" value="Ig_I-set"/>
</dbReference>
<dbReference type="SUPFAM" id="SSF48726">
    <property type="entry name" value="Immunoglobulin"/>
    <property type="match status" value="3"/>
</dbReference>
<dbReference type="InterPro" id="IPR003599">
    <property type="entry name" value="Ig_sub"/>
</dbReference>
<protein>
    <recommendedName>
        <fullName evidence="4">Ig-like domain-containing protein</fullName>
    </recommendedName>
</protein>
<proteinExistence type="predicted"/>
<feature type="domain" description="Ig-like" evidence="4">
    <location>
        <begin position="32"/>
        <end position="119"/>
    </location>
</feature>
<dbReference type="PROSITE" id="PS50835">
    <property type="entry name" value="IG_LIKE"/>
    <property type="match status" value="3"/>
</dbReference>
<dbReference type="OrthoDB" id="6159398at2759"/>
<evidence type="ECO:0000259" key="4">
    <source>
        <dbReference type="PROSITE" id="PS50835"/>
    </source>
</evidence>
<evidence type="ECO:0000313" key="5">
    <source>
        <dbReference type="EMBL" id="RZF42870.1"/>
    </source>
</evidence>
<dbReference type="EMBL" id="QKKF02013937">
    <property type="protein sequence ID" value="RZF42870.1"/>
    <property type="molecule type" value="Genomic_DNA"/>
</dbReference>
<dbReference type="CDD" id="cd00096">
    <property type="entry name" value="Ig"/>
    <property type="match status" value="1"/>
</dbReference>
<evidence type="ECO:0000256" key="3">
    <source>
        <dbReference type="SAM" id="Phobius"/>
    </source>
</evidence>
<dbReference type="InterPro" id="IPR036179">
    <property type="entry name" value="Ig-like_dom_sf"/>
</dbReference>
<feature type="domain" description="Ig-like" evidence="4">
    <location>
        <begin position="213"/>
        <end position="301"/>
    </location>
</feature>
<keyword evidence="2" id="KW-0393">Immunoglobulin domain</keyword>
<dbReference type="PANTHER" id="PTHR10075">
    <property type="entry name" value="BASIGIN RELATED"/>
    <property type="match status" value="1"/>
</dbReference>
<dbReference type="STRING" id="195883.A0A482XBH6"/>
<evidence type="ECO:0000256" key="1">
    <source>
        <dbReference type="ARBA" id="ARBA00022737"/>
    </source>
</evidence>
<dbReference type="InterPro" id="IPR003961">
    <property type="entry name" value="FN3_dom"/>
</dbReference>
<dbReference type="InterPro" id="IPR007110">
    <property type="entry name" value="Ig-like_dom"/>
</dbReference>
<dbReference type="SMR" id="A0A482XBH6"/>
<name>A0A482XBH6_LAOST</name>
<sequence length="485" mass="53708">MALNSEWIVGRWMVILVTVHLFVYQGNGAKSPTFSTPSSTIQAVVGDTVLLPCKVVDLGNYLVAWKRGIAVLTAGTVKVSPDERLFLLDNYNLQLRAVQESDAGDYACQIATIQPIEITHTLQILVPPHIEGFSPEGSLEVEKGSRVQVDCVAGGHPEPSVSWSKNGRKMSSDARLELHNPQKQDAGMYLCTANNGVGIPASAQLELNVLYAPDVNVSNNWIHAGDGSSANLSCIVESYPPAIVTWYRETKPLTPTERSETRSTGHQYWLMLHHVRSSDFGLYTCVAENRMGKAKGTIELSGKPHRVVFTSQPESRYKDRYTIAWTVHSLSPVEEFKLLYRRSSRSLSSPHSTARYFRRFDGSNNTVADIVDNWSEVALRASQSWERDAKHETSFELKGLEPSATYEALVQARNKFGWSQISDTFHFVTRAYDPLEPSEPNFHSEPEVRGIGVRALSSTSSKLVLVSAGLPLITLLSFTGVFYGT</sequence>
<dbReference type="InterPro" id="IPR013783">
    <property type="entry name" value="Ig-like_fold"/>
</dbReference>
<dbReference type="SUPFAM" id="SSF49265">
    <property type="entry name" value="Fibronectin type III"/>
    <property type="match status" value="1"/>
</dbReference>